<dbReference type="InterPro" id="IPR013737">
    <property type="entry name" value="Bac_rhamnosid_N"/>
</dbReference>
<dbReference type="InterPro" id="IPR013783">
    <property type="entry name" value="Ig-like_fold"/>
</dbReference>
<evidence type="ECO:0000259" key="4">
    <source>
        <dbReference type="Pfam" id="PF05592"/>
    </source>
</evidence>
<dbReference type="Gene3D" id="2.60.40.10">
    <property type="entry name" value="Immunoglobulins"/>
    <property type="match status" value="1"/>
</dbReference>
<evidence type="ECO:0000259" key="6">
    <source>
        <dbReference type="Pfam" id="PF17389"/>
    </source>
</evidence>
<feature type="domain" description="Alpha-L-rhamnosidase C-terminal" evidence="7">
    <location>
        <begin position="816"/>
        <end position="887"/>
    </location>
</feature>
<comment type="catalytic activity">
    <reaction evidence="1">
        <text>Hydrolysis of terminal non-reducing alpha-L-rhamnose residues in alpha-L-rhamnosides.</text>
        <dbReference type="EC" id="3.2.1.40"/>
    </reaction>
</comment>
<evidence type="ECO:0000313" key="9">
    <source>
        <dbReference type="Proteomes" id="UP000294749"/>
    </source>
</evidence>
<dbReference type="Pfam" id="PF17389">
    <property type="entry name" value="Bac_rhamnosid6H"/>
    <property type="match status" value="1"/>
</dbReference>
<keyword evidence="3" id="KW-0378">Hydrolase</keyword>
<dbReference type="GO" id="GO:0005975">
    <property type="term" value="P:carbohydrate metabolic process"/>
    <property type="evidence" value="ECO:0007669"/>
    <property type="project" value="InterPro"/>
</dbReference>
<dbReference type="InterPro" id="IPR035396">
    <property type="entry name" value="Bac_rhamnosid6H"/>
</dbReference>
<dbReference type="Pfam" id="PF25788">
    <property type="entry name" value="Ig_Rha78A_N"/>
    <property type="match status" value="1"/>
</dbReference>
<accession>A0A4R7K7V1</accession>
<evidence type="ECO:0000256" key="2">
    <source>
        <dbReference type="ARBA" id="ARBA00012652"/>
    </source>
</evidence>
<evidence type="ECO:0000259" key="5">
    <source>
        <dbReference type="Pfam" id="PF08531"/>
    </source>
</evidence>
<protein>
    <recommendedName>
        <fullName evidence="2">alpha-L-rhamnosidase</fullName>
        <ecNumber evidence="2">3.2.1.40</ecNumber>
    </recommendedName>
</protein>
<gene>
    <name evidence="8" type="ORF">CLV90_1471</name>
</gene>
<dbReference type="Proteomes" id="UP000294749">
    <property type="component" value="Unassembled WGS sequence"/>
</dbReference>
<feature type="domain" description="Alpha-L-rhamnosidase concanavalin-like" evidence="4">
    <location>
        <begin position="365"/>
        <end position="464"/>
    </location>
</feature>
<evidence type="ECO:0000313" key="8">
    <source>
        <dbReference type="EMBL" id="TDT47396.1"/>
    </source>
</evidence>
<keyword evidence="9" id="KW-1185">Reference proteome</keyword>
<dbReference type="Gene3D" id="2.60.120.260">
    <property type="entry name" value="Galactose-binding domain-like"/>
    <property type="match status" value="2"/>
</dbReference>
<dbReference type="InterPro" id="IPR012341">
    <property type="entry name" value="6hp_glycosidase-like_sf"/>
</dbReference>
<dbReference type="PIRSF" id="PIRSF010631">
    <property type="entry name" value="A-rhamnsds"/>
    <property type="match status" value="1"/>
</dbReference>
<dbReference type="Pfam" id="PF05592">
    <property type="entry name" value="Bac_rhamnosid"/>
    <property type="match status" value="1"/>
</dbReference>
<dbReference type="PANTHER" id="PTHR33307">
    <property type="entry name" value="ALPHA-RHAMNOSIDASE (EUROFUNG)"/>
    <property type="match status" value="1"/>
</dbReference>
<reference evidence="8 9" key="1">
    <citation type="submission" date="2019-03" db="EMBL/GenBank/DDBJ databases">
        <title>Genomic Encyclopedia of Archaeal and Bacterial Type Strains, Phase II (KMG-II): from individual species to whole genera.</title>
        <authorList>
            <person name="Goeker M."/>
        </authorList>
    </citation>
    <scope>NUCLEOTIDE SEQUENCE [LARGE SCALE GENOMIC DNA]</scope>
    <source>
        <strain evidence="8 9">DSM 25233</strain>
    </source>
</reference>
<feature type="domain" description="Alpha-L-rhamnosidase six-hairpin glycosidase" evidence="6">
    <location>
        <begin position="471"/>
        <end position="814"/>
    </location>
</feature>
<dbReference type="InterPro" id="IPR008902">
    <property type="entry name" value="Rhamnosid_concanavalin"/>
</dbReference>
<dbReference type="InterPro" id="IPR016007">
    <property type="entry name" value="Alpha_rhamnosid"/>
</dbReference>
<sequence>MYYKSISKYFLRLIVCFFLINQTACTEKQSLAAAQNLTIAEGFENPIGFYENSPTFSWILPNKDGIKSQFAYQIVVASDPDLLPDQPDLWDSKKQNTDQSTWIKYKGSTLKSRQKVYWQIRYWDQNGEASEWSTLQNFELGLLKNSDWNAKWVGLNTAKDSIRGRGNVLIHKPQYLRKEFKLSKTISSARLYITAKGVFDVSINGKNVSDDVMSPGFTTYDKRIETLTYDVTDLIESNHNTIGVELASGWHSGRLLWGITPWNNTISPKILCQLEINMTDGSKEIITSDNSWKGTTNGPIQFSEIYDGEIYNSNLEMPKWSQNSFDDKNWINVEVANLEDHIALEPKRHSTVKNKIALSPKEITKKNGTVIFDLKQNMVGVPKVKVPMKKGDTLEIRFAEMLSPDGSFYTKNYRSAKSTDYYIAAKDGFIEYMPKFTFHGFRYIELSGFDTSKEPTKDWATGIVQYSDFDDNGTFTSSNDKLNQLQSNIVWGLRGNFFDIPTDCPQRDERLGWTGDAQVFGPTSMFNADVYKFWASWLQSVKEAQFENGGIPWTVPDARGNKIGSSGWGDVCTIIPWKIYMRTGDRSILEENFEMMEEWLKYHKLKSKDNISNMMSFSDWLQPYPENGDNRGDTSLNLIGTAFYAHSAKLTSKSAAVLGRIEEQKKYEEIYKTVAKSFEKTFFNESGKVKAVTSTQTSYLLALAFDLLSEDKKENAKKFLLEEINNADDHLRTGFLGTPLLSEVLDETGETNMMYKLLFNETYPSWFYSINQGATTIWERWNSYSKEEGFNPQNMNSLNHYAYGAIGEWMYERIAGISPLEAGYKVIKIAPVPNTDYLTNASASLHTPFGMVSNSWKISNDQFKMETQIPPNTTAKIIIPKIGTEELAVNDQKLAAIKEIKLLSTGDDFIEIMVQPGTYNFLTPYNQDK</sequence>
<dbReference type="EMBL" id="SOAY01000010">
    <property type="protein sequence ID" value="TDT47396.1"/>
    <property type="molecule type" value="Genomic_DNA"/>
</dbReference>
<evidence type="ECO:0000259" key="7">
    <source>
        <dbReference type="Pfam" id="PF17390"/>
    </source>
</evidence>
<comment type="caution">
    <text evidence="8">The sequence shown here is derived from an EMBL/GenBank/DDBJ whole genome shotgun (WGS) entry which is preliminary data.</text>
</comment>
<dbReference type="AlphaFoldDB" id="A0A4R7K7V1"/>
<dbReference type="EC" id="3.2.1.40" evidence="2"/>
<dbReference type="InterPro" id="IPR008928">
    <property type="entry name" value="6-hairpin_glycosidase_sf"/>
</dbReference>
<dbReference type="SUPFAM" id="SSF48208">
    <property type="entry name" value="Six-hairpin glycosidases"/>
    <property type="match status" value="1"/>
</dbReference>
<dbReference type="Gene3D" id="2.60.420.10">
    <property type="entry name" value="Maltose phosphorylase, domain 3"/>
    <property type="match status" value="1"/>
</dbReference>
<evidence type="ECO:0000256" key="1">
    <source>
        <dbReference type="ARBA" id="ARBA00001445"/>
    </source>
</evidence>
<feature type="domain" description="Bacterial alpha-L-rhamnosidase N-terminal" evidence="5">
    <location>
        <begin position="184"/>
        <end position="347"/>
    </location>
</feature>
<dbReference type="PANTHER" id="PTHR33307:SF6">
    <property type="entry name" value="ALPHA-RHAMNOSIDASE (EUROFUNG)-RELATED"/>
    <property type="match status" value="1"/>
</dbReference>
<evidence type="ECO:0000256" key="3">
    <source>
        <dbReference type="ARBA" id="ARBA00022801"/>
    </source>
</evidence>
<name>A0A4R7K7V1_9FLAO</name>
<organism evidence="8 9">
    <name type="scientific">Maribacter spongiicola</name>
    <dbReference type="NCBI Taxonomy" id="1206753"/>
    <lineage>
        <taxon>Bacteria</taxon>
        <taxon>Pseudomonadati</taxon>
        <taxon>Bacteroidota</taxon>
        <taxon>Flavobacteriia</taxon>
        <taxon>Flavobacteriales</taxon>
        <taxon>Flavobacteriaceae</taxon>
        <taxon>Maribacter</taxon>
    </lineage>
</organism>
<dbReference type="Gene3D" id="1.50.10.10">
    <property type="match status" value="1"/>
</dbReference>
<dbReference type="Pfam" id="PF17390">
    <property type="entry name" value="Bac_rhamnosid_C"/>
    <property type="match status" value="1"/>
</dbReference>
<dbReference type="GO" id="GO:0030596">
    <property type="term" value="F:alpha-L-rhamnosidase activity"/>
    <property type="evidence" value="ECO:0007669"/>
    <property type="project" value="UniProtKB-EC"/>
</dbReference>
<dbReference type="Pfam" id="PF08531">
    <property type="entry name" value="Bac_rhamnosid_N"/>
    <property type="match status" value="1"/>
</dbReference>
<proteinExistence type="predicted"/>
<dbReference type="InterPro" id="IPR035398">
    <property type="entry name" value="Bac_rhamnosid_C"/>
</dbReference>